<name>A0A9N8W5Z4_FUNMO</name>
<proteinExistence type="predicted"/>
<evidence type="ECO:0000313" key="4">
    <source>
        <dbReference type="Proteomes" id="UP000789375"/>
    </source>
</evidence>
<keyword evidence="4" id="KW-1185">Reference proteome</keyword>
<comment type="caution">
    <text evidence="3">The sequence shown here is derived from an EMBL/GenBank/DDBJ whole genome shotgun (WGS) entry which is preliminary data.</text>
</comment>
<dbReference type="Proteomes" id="UP000789375">
    <property type="component" value="Unassembled WGS sequence"/>
</dbReference>
<dbReference type="EMBL" id="CAJVPP010000366">
    <property type="protein sequence ID" value="CAG8474816.1"/>
    <property type="molecule type" value="Genomic_DNA"/>
</dbReference>
<keyword evidence="1" id="KW-0175">Coiled coil</keyword>
<accession>A0A9N8W5Z4</accession>
<evidence type="ECO:0000313" key="3">
    <source>
        <dbReference type="EMBL" id="CAG8474816.1"/>
    </source>
</evidence>
<gene>
    <name evidence="3" type="ORF">FMOSSE_LOCUS2701</name>
</gene>
<sequence>MEKSNLQNNIPQNPFYKFSLKQRKESEEFGRLTIEYIKRQNENLQQLYSESEIVESRIKDYCRCKETIREQEHLIGTLKYRIEQLEASIVIKNQDINNCLNIIRKSKEEMKLKENRESPAACSELSRKYHRTAKKSSISLNDNENKQTKQVQDPPIYTISIGDIIKKYANKVQESQGQKQGNNTLSESLLDNPSSRERLKRDEKTTHYDSLYDLYNFSLYPSNKYSSYSSSQINSICQESQETISKLKQIHNQLQQVITQSKEDPLFVVG</sequence>
<protein>
    <submittedName>
        <fullName evidence="3">3616_t:CDS:1</fullName>
    </submittedName>
</protein>
<reference evidence="3" key="1">
    <citation type="submission" date="2021-06" db="EMBL/GenBank/DDBJ databases">
        <authorList>
            <person name="Kallberg Y."/>
            <person name="Tangrot J."/>
            <person name="Rosling A."/>
        </authorList>
    </citation>
    <scope>NUCLEOTIDE SEQUENCE</scope>
    <source>
        <strain evidence="3">87-6 pot B 2015</strain>
    </source>
</reference>
<feature type="region of interest" description="Disordered" evidence="2">
    <location>
        <begin position="172"/>
        <end position="203"/>
    </location>
</feature>
<feature type="compositionally biased region" description="Polar residues" evidence="2">
    <location>
        <begin position="172"/>
        <end position="193"/>
    </location>
</feature>
<dbReference type="AlphaFoldDB" id="A0A9N8W5Z4"/>
<evidence type="ECO:0000256" key="2">
    <source>
        <dbReference type="SAM" id="MobiDB-lite"/>
    </source>
</evidence>
<feature type="coiled-coil region" evidence="1">
    <location>
        <begin position="237"/>
        <end position="264"/>
    </location>
</feature>
<organism evidence="3 4">
    <name type="scientific">Funneliformis mosseae</name>
    <name type="common">Endomycorrhizal fungus</name>
    <name type="synonym">Glomus mosseae</name>
    <dbReference type="NCBI Taxonomy" id="27381"/>
    <lineage>
        <taxon>Eukaryota</taxon>
        <taxon>Fungi</taxon>
        <taxon>Fungi incertae sedis</taxon>
        <taxon>Mucoromycota</taxon>
        <taxon>Glomeromycotina</taxon>
        <taxon>Glomeromycetes</taxon>
        <taxon>Glomerales</taxon>
        <taxon>Glomeraceae</taxon>
        <taxon>Funneliformis</taxon>
    </lineage>
</organism>
<feature type="region of interest" description="Disordered" evidence="2">
    <location>
        <begin position="133"/>
        <end position="153"/>
    </location>
</feature>
<evidence type="ECO:0000256" key="1">
    <source>
        <dbReference type="SAM" id="Coils"/>
    </source>
</evidence>
<feature type="compositionally biased region" description="Basic and acidic residues" evidence="2">
    <location>
        <begin position="194"/>
        <end position="203"/>
    </location>
</feature>